<evidence type="ECO:0000256" key="12">
    <source>
        <dbReference type="SAM" id="Phobius"/>
    </source>
</evidence>
<keyword evidence="10" id="KW-0902">Two-component regulatory system</keyword>
<keyword evidence="9" id="KW-0067">ATP-binding</keyword>
<dbReference type="SMART" id="SM00304">
    <property type="entry name" value="HAMP"/>
    <property type="match status" value="1"/>
</dbReference>
<gene>
    <name evidence="15" type="ORF">BSPP4475_08155</name>
</gene>
<sequence>MKSIWMKLALAFMAVSASGILISTILSIKEMDLHFFYYISDVHRKHQVDLLAMLREEYQQGHEWNERTFLKLDTASQLLKLKITVYDQEKQLIRTFGNTTTAHTKLQDDMIPVLVRGTPIGYLGIEHDNTDSISLEEHFQTAHTNALQWTMLALLVIVCTISIFIAKWMSRPIVNMSRAALAVTKGDLSVRVPLPKGKDELYDLVQTFNNLVHNLQKQEELRKRLTSDIAHELRTPLNTLLAQTEGMIDGIWKATPEHLEAARSEVVRLIRIVSDLDQVIQAEAGALSISLDVINLNQVVENIADSMNPSFQQKGIRLTVRLDNDVWILGDKQRLAQVFSNLLTNALKHTPESGEVIISVVKKERKVEVKVIDNGAGISPEDLPYVFERFYRGDRSRNREKGGTGLGLTIVKGIVEAHQGEISIESEVGKGTTVTITLPQSESFS</sequence>
<dbReference type="GO" id="GO:0005886">
    <property type="term" value="C:plasma membrane"/>
    <property type="evidence" value="ECO:0007669"/>
    <property type="project" value="UniProtKB-SubCell"/>
</dbReference>
<evidence type="ECO:0000256" key="8">
    <source>
        <dbReference type="ARBA" id="ARBA00022777"/>
    </source>
</evidence>
<dbReference type="PANTHER" id="PTHR45453">
    <property type="entry name" value="PHOSPHATE REGULON SENSOR PROTEIN PHOR"/>
    <property type="match status" value="1"/>
</dbReference>
<keyword evidence="5" id="KW-0597">Phosphoprotein</keyword>
<evidence type="ECO:0000256" key="3">
    <source>
        <dbReference type="ARBA" id="ARBA00012438"/>
    </source>
</evidence>
<dbReference type="InterPro" id="IPR036097">
    <property type="entry name" value="HisK_dim/P_sf"/>
</dbReference>
<accession>A0AA48RH11</accession>
<dbReference type="SUPFAM" id="SSF158472">
    <property type="entry name" value="HAMP domain-like"/>
    <property type="match status" value="1"/>
</dbReference>
<evidence type="ECO:0000256" key="5">
    <source>
        <dbReference type="ARBA" id="ARBA00022553"/>
    </source>
</evidence>
<dbReference type="InterPro" id="IPR003594">
    <property type="entry name" value="HATPase_dom"/>
</dbReference>
<reference evidence="15" key="1">
    <citation type="submission" date="2023-07" db="EMBL/GenBank/DDBJ databases">
        <authorList>
            <person name="Ivanov I."/>
            <person name="Teneva D."/>
            <person name="Stoikov I."/>
        </authorList>
    </citation>
    <scope>NUCLEOTIDE SEQUENCE</scope>
    <source>
        <strain evidence="15">4475</strain>
    </source>
</reference>
<dbReference type="Gene3D" id="1.10.287.130">
    <property type="match status" value="1"/>
</dbReference>
<keyword evidence="4" id="KW-1003">Cell membrane</keyword>
<keyword evidence="6" id="KW-0808">Transferase</keyword>
<dbReference type="CDD" id="cd00082">
    <property type="entry name" value="HisKA"/>
    <property type="match status" value="1"/>
</dbReference>
<dbReference type="InterPro" id="IPR003661">
    <property type="entry name" value="HisK_dim/P_dom"/>
</dbReference>
<evidence type="ECO:0000256" key="4">
    <source>
        <dbReference type="ARBA" id="ARBA00022475"/>
    </source>
</evidence>
<dbReference type="GO" id="GO:0000155">
    <property type="term" value="F:phosphorelay sensor kinase activity"/>
    <property type="evidence" value="ECO:0007669"/>
    <property type="project" value="InterPro"/>
</dbReference>
<dbReference type="InterPro" id="IPR005467">
    <property type="entry name" value="His_kinase_dom"/>
</dbReference>
<dbReference type="CDD" id="cd06225">
    <property type="entry name" value="HAMP"/>
    <property type="match status" value="1"/>
</dbReference>
<evidence type="ECO:0000256" key="2">
    <source>
        <dbReference type="ARBA" id="ARBA00004651"/>
    </source>
</evidence>
<evidence type="ECO:0000313" key="15">
    <source>
        <dbReference type="EMBL" id="CAJ1002284.1"/>
    </source>
</evidence>
<dbReference type="AlphaFoldDB" id="A0AA48RH11"/>
<organism evidence="15 16">
    <name type="scientific">Brevibacillus aydinogluensis</name>
    <dbReference type="NCBI Taxonomy" id="927786"/>
    <lineage>
        <taxon>Bacteria</taxon>
        <taxon>Bacillati</taxon>
        <taxon>Bacillota</taxon>
        <taxon>Bacilli</taxon>
        <taxon>Bacillales</taxon>
        <taxon>Paenibacillaceae</taxon>
        <taxon>Brevibacillus</taxon>
    </lineage>
</organism>
<keyword evidence="8 15" id="KW-0418">Kinase</keyword>
<dbReference type="PANTHER" id="PTHR45453:SF1">
    <property type="entry name" value="PHOSPHATE REGULON SENSOR PROTEIN PHOR"/>
    <property type="match status" value="1"/>
</dbReference>
<dbReference type="EMBL" id="OY569118">
    <property type="protein sequence ID" value="CAJ1002284.1"/>
    <property type="molecule type" value="Genomic_DNA"/>
</dbReference>
<dbReference type="GO" id="GO:0004721">
    <property type="term" value="F:phosphoprotein phosphatase activity"/>
    <property type="evidence" value="ECO:0007669"/>
    <property type="project" value="TreeGrafter"/>
</dbReference>
<dbReference type="KEGG" id="bayd:BSPP4475_08155"/>
<evidence type="ECO:0000256" key="10">
    <source>
        <dbReference type="ARBA" id="ARBA00023012"/>
    </source>
</evidence>
<evidence type="ECO:0000256" key="7">
    <source>
        <dbReference type="ARBA" id="ARBA00022741"/>
    </source>
</evidence>
<feature type="transmembrane region" description="Helical" evidence="12">
    <location>
        <begin position="146"/>
        <end position="166"/>
    </location>
</feature>
<dbReference type="Pfam" id="PF00672">
    <property type="entry name" value="HAMP"/>
    <property type="match status" value="1"/>
</dbReference>
<dbReference type="GO" id="GO:0005524">
    <property type="term" value="F:ATP binding"/>
    <property type="evidence" value="ECO:0007669"/>
    <property type="project" value="UniProtKB-KW"/>
</dbReference>
<dbReference type="InterPro" id="IPR050351">
    <property type="entry name" value="BphY/WalK/GraS-like"/>
</dbReference>
<dbReference type="Gene3D" id="6.10.340.10">
    <property type="match status" value="1"/>
</dbReference>
<comment type="catalytic activity">
    <reaction evidence="1">
        <text>ATP + protein L-histidine = ADP + protein N-phospho-L-histidine.</text>
        <dbReference type="EC" id="2.7.13.3"/>
    </reaction>
</comment>
<evidence type="ECO:0000256" key="9">
    <source>
        <dbReference type="ARBA" id="ARBA00022840"/>
    </source>
</evidence>
<comment type="subcellular location">
    <subcellularLocation>
        <location evidence="2">Cell membrane</location>
        <topology evidence="2">Multi-pass membrane protein</topology>
    </subcellularLocation>
</comment>
<keyword evidence="12" id="KW-0812">Transmembrane</keyword>
<dbReference type="SUPFAM" id="SSF55874">
    <property type="entry name" value="ATPase domain of HSP90 chaperone/DNA topoisomerase II/histidine kinase"/>
    <property type="match status" value="1"/>
</dbReference>
<dbReference type="SUPFAM" id="SSF47384">
    <property type="entry name" value="Homodimeric domain of signal transducing histidine kinase"/>
    <property type="match status" value="1"/>
</dbReference>
<name>A0AA48RH11_9BACL</name>
<evidence type="ECO:0000256" key="6">
    <source>
        <dbReference type="ARBA" id="ARBA00022679"/>
    </source>
</evidence>
<dbReference type="Pfam" id="PF02518">
    <property type="entry name" value="HATPase_c"/>
    <property type="match status" value="1"/>
</dbReference>
<evidence type="ECO:0000256" key="1">
    <source>
        <dbReference type="ARBA" id="ARBA00000085"/>
    </source>
</evidence>
<dbReference type="PROSITE" id="PS50885">
    <property type="entry name" value="HAMP"/>
    <property type="match status" value="1"/>
</dbReference>
<dbReference type="EC" id="2.7.13.3" evidence="3"/>
<keyword evidence="16" id="KW-1185">Reference proteome</keyword>
<protein>
    <recommendedName>
        <fullName evidence="3">histidine kinase</fullName>
        <ecNumber evidence="3">2.7.13.3</ecNumber>
    </recommendedName>
</protein>
<dbReference type="PRINTS" id="PR00344">
    <property type="entry name" value="BCTRLSENSOR"/>
</dbReference>
<dbReference type="RefSeq" id="WP_304415381.1">
    <property type="nucleotide sequence ID" value="NZ_OY569118.1"/>
</dbReference>
<dbReference type="GO" id="GO:0016036">
    <property type="term" value="P:cellular response to phosphate starvation"/>
    <property type="evidence" value="ECO:0007669"/>
    <property type="project" value="TreeGrafter"/>
</dbReference>
<evidence type="ECO:0000256" key="11">
    <source>
        <dbReference type="ARBA" id="ARBA00023136"/>
    </source>
</evidence>
<dbReference type="PROSITE" id="PS50109">
    <property type="entry name" value="HIS_KIN"/>
    <property type="match status" value="1"/>
</dbReference>
<keyword evidence="11 12" id="KW-0472">Membrane</keyword>
<dbReference type="InterPro" id="IPR003660">
    <property type="entry name" value="HAMP_dom"/>
</dbReference>
<dbReference type="Gene3D" id="3.30.565.10">
    <property type="entry name" value="Histidine kinase-like ATPase, C-terminal domain"/>
    <property type="match status" value="1"/>
</dbReference>
<dbReference type="Proteomes" id="UP001189619">
    <property type="component" value="Chromosome"/>
</dbReference>
<evidence type="ECO:0000259" key="14">
    <source>
        <dbReference type="PROSITE" id="PS50885"/>
    </source>
</evidence>
<dbReference type="SMART" id="SM00388">
    <property type="entry name" value="HisKA"/>
    <property type="match status" value="1"/>
</dbReference>
<evidence type="ECO:0000259" key="13">
    <source>
        <dbReference type="PROSITE" id="PS50109"/>
    </source>
</evidence>
<evidence type="ECO:0000313" key="16">
    <source>
        <dbReference type="Proteomes" id="UP001189619"/>
    </source>
</evidence>
<dbReference type="SMART" id="SM00387">
    <property type="entry name" value="HATPase_c"/>
    <property type="match status" value="1"/>
</dbReference>
<proteinExistence type="predicted"/>
<keyword evidence="12" id="KW-1133">Transmembrane helix</keyword>
<dbReference type="InterPro" id="IPR004358">
    <property type="entry name" value="Sig_transdc_His_kin-like_C"/>
</dbReference>
<dbReference type="InterPro" id="IPR036890">
    <property type="entry name" value="HATPase_C_sf"/>
</dbReference>
<feature type="domain" description="HAMP" evidence="14">
    <location>
        <begin position="167"/>
        <end position="220"/>
    </location>
</feature>
<dbReference type="CDD" id="cd00075">
    <property type="entry name" value="HATPase"/>
    <property type="match status" value="1"/>
</dbReference>
<feature type="domain" description="Histidine kinase" evidence="13">
    <location>
        <begin position="228"/>
        <end position="442"/>
    </location>
</feature>
<dbReference type="Pfam" id="PF00512">
    <property type="entry name" value="HisKA"/>
    <property type="match status" value="1"/>
</dbReference>
<dbReference type="FunFam" id="3.30.565.10:FF:000006">
    <property type="entry name" value="Sensor histidine kinase WalK"/>
    <property type="match status" value="1"/>
</dbReference>
<keyword evidence="7" id="KW-0547">Nucleotide-binding</keyword>